<feature type="transmembrane region" description="Helical" evidence="2">
    <location>
        <begin position="322"/>
        <end position="344"/>
    </location>
</feature>
<dbReference type="AlphaFoldDB" id="A0A0L6VD92"/>
<gene>
    <name evidence="3" type="ORF">VP01_1875g3</name>
</gene>
<feature type="transmembrane region" description="Helical" evidence="2">
    <location>
        <begin position="380"/>
        <end position="404"/>
    </location>
</feature>
<name>A0A0L6VD92_9BASI</name>
<keyword evidence="2" id="KW-0472">Membrane</keyword>
<evidence type="ECO:0000256" key="1">
    <source>
        <dbReference type="SAM" id="MobiDB-lite"/>
    </source>
</evidence>
<dbReference type="VEuPathDB" id="FungiDB:VP01_1875g3"/>
<protein>
    <submittedName>
        <fullName evidence="3">Uncharacterized protein</fullName>
    </submittedName>
</protein>
<evidence type="ECO:0000313" key="4">
    <source>
        <dbReference type="Proteomes" id="UP000037035"/>
    </source>
</evidence>
<reference evidence="3 4" key="1">
    <citation type="submission" date="2015-08" db="EMBL/GenBank/DDBJ databases">
        <title>Next Generation Sequencing and Analysis of the Genome of Puccinia sorghi L Schw, the Causal Agent of Maize Common Rust.</title>
        <authorList>
            <person name="Rochi L."/>
            <person name="Burguener G."/>
            <person name="Darino M."/>
            <person name="Turjanski A."/>
            <person name="Kreff E."/>
            <person name="Dieguez M.J."/>
            <person name="Sacco F."/>
        </authorList>
    </citation>
    <scope>NUCLEOTIDE SEQUENCE [LARGE SCALE GENOMIC DNA]</scope>
    <source>
        <strain evidence="3 4">RO10H11247</strain>
    </source>
</reference>
<dbReference type="EMBL" id="LAVV01006698">
    <property type="protein sequence ID" value="KNZ58713.1"/>
    <property type="molecule type" value="Genomic_DNA"/>
</dbReference>
<evidence type="ECO:0000313" key="3">
    <source>
        <dbReference type="EMBL" id="KNZ58713.1"/>
    </source>
</evidence>
<evidence type="ECO:0000256" key="2">
    <source>
        <dbReference type="SAM" id="Phobius"/>
    </source>
</evidence>
<sequence>MSSSKINLIYCQSKATVKDQKENDVIHSQGLDFNVGKSFASEPPSICQSKSIRSPTPEKTNHRSSKKPTQLSQTMKIFLALNRSASEIHDITAVGKLEKIKPWFGLEFQPNILCRSILSFSALEDEPLLLPLSPKLVFSSATSFCFCILLNDRGETPLPAAGTLLTSLSTTFSTESQHDLHNQTYFSTWLFLKELCNQVTKDLYSLKIRLNLCTNYNQHTTGISSIYEKFKRKPLHPSATETLVIFFFFFHFHFFFSCSVVESLCLQQFPKGLRVRTAFFSIFFLCQHLVIQPQNGRFFACDFGSVRIQLSLGSDVTQLSHILVYFISPFRLHVLFLLLFNPFYSLTIHFSSLYPLSTSHPQLVNHPQTPHPPLTTSASFFLSTVSILLSHMFTSGPMLVLSFFSIHTSLFSNSLVASLDLIPFSSQEINSNFIVPKMSSFQHPAQNSPKPGPHIRLQWPPGWFSILVGVAVQPVGGYAWGAMCGAICVGCYVWGAMCGAI</sequence>
<accession>A0A0L6VD92</accession>
<keyword evidence="4" id="KW-1185">Reference proteome</keyword>
<comment type="caution">
    <text evidence="3">The sequence shown here is derived from an EMBL/GenBank/DDBJ whole genome shotgun (WGS) entry which is preliminary data.</text>
</comment>
<feature type="transmembrane region" description="Helical" evidence="2">
    <location>
        <begin position="243"/>
        <end position="266"/>
    </location>
</feature>
<dbReference type="Proteomes" id="UP000037035">
    <property type="component" value="Unassembled WGS sequence"/>
</dbReference>
<keyword evidence="2" id="KW-0812">Transmembrane</keyword>
<feature type="region of interest" description="Disordered" evidence="1">
    <location>
        <begin position="42"/>
        <end position="70"/>
    </location>
</feature>
<proteinExistence type="predicted"/>
<feature type="compositionally biased region" description="Polar residues" evidence="1">
    <location>
        <begin position="46"/>
        <end position="58"/>
    </location>
</feature>
<organism evidence="3 4">
    <name type="scientific">Puccinia sorghi</name>
    <dbReference type="NCBI Taxonomy" id="27349"/>
    <lineage>
        <taxon>Eukaryota</taxon>
        <taxon>Fungi</taxon>
        <taxon>Dikarya</taxon>
        <taxon>Basidiomycota</taxon>
        <taxon>Pucciniomycotina</taxon>
        <taxon>Pucciniomycetes</taxon>
        <taxon>Pucciniales</taxon>
        <taxon>Pucciniaceae</taxon>
        <taxon>Puccinia</taxon>
    </lineage>
</organism>
<keyword evidence="2" id="KW-1133">Transmembrane helix</keyword>